<proteinExistence type="predicted"/>
<evidence type="ECO:0000313" key="2">
    <source>
        <dbReference type="EMBL" id="MBL4918957.1"/>
    </source>
</evidence>
<organism evidence="2 3">
    <name type="scientific">Szabonella alba</name>
    <dbReference type="NCBI Taxonomy" id="2804194"/>
    <lineage>
        <taxon>Bacteria</taxon>
        <taxon>Pseudomonadati</taxon>
        <taxon>Pseudomonadota</taxon>
        <taxon>Alphaproteobacteria</taxon>
        <taxon>Rhodobacterales</taxon>
        <taxon>Paracoccaceae</taxon>
        <taxon>Szabonella</taxon>
    </lineage>
</organism>
<evidence type="ECO:0000313" key="3">
    <source>
        <dbReference type="Proteomes" id="UP000648908"/>
    </source>
</evidence>
<dbReference type="Proteomes" id="UP000648908">
    <property type="component" value="Unassembled WGS sequence"/>
</dbReference>
<accession>A0A8K0VGH4</accession>
<reference evidence="2" key="1">
    <citation type="submission" date="2021-01" db="EMBL/GenBank/DDBJ databases">
        <title>Tabrizicola alba sp. nov. a motile alkaliphilic bacterium isolated from a soda lake.</title>
        <authorList>
            <person name="Szuroczki S."/>
            <person name="Abbaszade G."/>
            <person name="Schumann P."/>
            <person name="Toth E."/>
        </authorList>
    </citation>
    <scope>NUCLEOTIDE SEQUENCE</scope>
    <source>
        <strain evidence="2">DMG-N-6</strain>
    </source>
</reference>
<protein>
    <submittedName>
        <fullName evidence="2">DUF2059 domain-containing protein</fullName>
    </submittedName>
</protein>
<name>A0A8K0VGH4_9RHOB</name>
<sequence length="294" mass="31917">MVFLKSLSLSALLLAGFAAGIPVGSALAQSSPSVQSGEAGAVTPARLSDLLKIGEVIEVMRLEGLDYGRQMEGELFPGQGGADWRRIVALIYDAPTMRKRFDTVLDTELEGEAETLAAAAAFFDSDAGRRILLLEVEARRSLLDPAVEEAAKLRAEEMEAKGDARYDLLQRFAEANDLIESNVLGALNANLAFFQGMAEVGGVGDELTEDQMLADVWAQEADIRQETVEWLYPYLALSYGSVPDDEMEAYLAFSQSDEGQRLNRALFAAFDAVFTAISRDLGRAAARQMMGMDI</sequence>
<feature type="signal peptide" evidence="1">
    <location>
        <begin position="1"/>
        <end position="28"/>
    </location>
</feature>
<feature type="chain" id="PRO_5035433651" evidence="1">
    <location>
        <begin position="29"/>
        <end position="294"/>
    </location>
</feature>
<gene>
    <name evidence="2" type="ORF">JL811_17160</name>
</gene>
<dbReference type="EMBL" id="JAESVN010000010">
    <property type="protein sequence ID" value="MBL4918957.1"/>
    <property type="molecule type" value="Genomic_DNA"/>
</dbReference>
<dbReference type="AlphaFoldDB" id="A0A8K0VGH4"/>
<comment type="caution">
    <text evidence="2">The sequence shown here is derived from an EMBL/GenBank/DDBJ whole genome shotgun (WGS) entry which is preliminary data.</text>
</comment>
<keyword evidence="1" id="KW-0732">Signal</keyword>
<dbReference type="RefSeq" id="WP_202689935.1">
    <property type="nucleotide sequence ID" value="NZ_JAESVN010000010.1"/>
</dbReference>
<keyword evidence="3" id="KW-1185">Reference proteome</keyword>
<evidence type="ECO:0000256" key="1">
    <source>
        <dbReference type="SAM" id="SignalP"/>
    </source>
</evidence>